<dbReference type="EMBL" id="FNHG01000006">
    <property type="protein sequence ID" value="SDM17288.1"/>
    <property type="molecule type" value="Genomic_DNA"/>
</dbReference>
<protein>
    <submittedName>
        <fullName evidence="1">Uncharacterized protein</fullName>
    </submittedName>
</protein>
<keyword evidence="2" id="KW-1185">Reference proteome</keyword>
<organism evidence="1 2">
    <name type="scientific">Maricaulis salignorans</name>
    <dbReference type="NCBI Taxonomy" id="144026"/>
    <lineage>
        <taxon>Bacteria</taxon>
        <taxon>Pseudomonadati</taxon>
        <taxon>Pseudomonadota</taxon>
        <taxon>Alphaproteobacteria</taxon>
        <taxon>Maricaulales</taxon>
        <taxon>Maricaulaceae</taxon>
        <taxon>Maricaulis</taxon>
    </lineage>
</organism>
<evidence type="ECO:0000313" key="1">
    <source>
        <dbReference type="EMBL" id="SDM17288.1"/>
    </source>
</evidence>
<dbReference type="AlphaFoldDB" id="A0A1G9R217"/>
<evidence type="ECO:0000313" key="2">
    <source>
        <dbReference type="Proteomes" id="UP000199759"/>
    </source>
</evidence>
<dbReference type="STRING" id="144026.SAMN04488568_10632"/>
<gene>
    <name evidence="1" type="ORF">SAMN04488568_10632</name>
</gene>
<name>A0A1G9R217_9PROT</name>
<dbReference type="RefSeq" id="WP_091768778.1">
    <property type="nucleotide sequence ID" value="NZ_FNHG01000006.1"/>
</dbReference>
<dbReference type="Proteomes" id="UP000199759">
    <property type="component" value="Unassembled WGS sequence"/>
</dbReference>
<sequence>MTQKSLAQFFPDIQQADNDRDRLQVADLVLAFVETELRALESNDDDLTYLVEVLRCGVRRAMDDDESSAARHMLVAGSSGRPH</sequence>
<accession>A0A1G9R217</accession>
<proteinExistence type="predicted"/>
<reference evidence="1 2" key="1">
    <citation type="submission" date="2016-10" db="EMBL/GenBank/DDBJ databases">
        <authorList>
            <person name="de Groot N.N."/>
        </authorList>
    </citation>
    <scope>NUCLEOTIDE SEQUENCE [LARGE SCALE GENOMIC DNA]</scope>
    <source>
        <strain evidence="1 2">DSM 16077</strain>
    </source>
</reference>